<evidence type="ECO:0000256" key="13">
    <source>
        <dbReference type="ARBA" id="ARBA00023230"/>
    </source>
</evidence>
<evidence type="ECO:0000256" key="17">
    <source>
        <dbReference type="ARBA" id="ARBA00048977"/>
    </source>
</evidence>
<dbReference type="EC" id="2.7.11.1" evidence="2"/>
<gene>
    <name evidence="22" type="ORF">Ae201684_001381</name>
</gene>
<evidence type="ECO:0000256" key="10">
    <source>
        <dbReference type="ARBA" id="ARBA00023016"/>
    </source>
</evidence>
<evidence type="ECO:0000256" key="2">
    <source>
        <dbReference type="ARBA" id="ARBA00012513"/>
    </source>
</evidence>
<evidence type="ECO:0000256" key="19">
    <source>
        <dbReference type="SAM" id="MobiDB-lite"/>
    </source>
</evidence>
<evidence type="ECO:0000256" key="9">
    <source>
        <dbReference type="ARBA" id="ARBA00022845"/>
    </source>
</evidence>
<dbReference type="SUPFAM" id="SSF56112">
    <property type="entry name" value="Protein kinase-like (PK-like)"/>
    <property type="match status" value="1"/>
</dbReference>
<dbReference type="PANTHER" id="PTHR11042:SF160">
    <property type="entry name" value="EUKARYOTIC TRANSLATION INITIATION FACTOR 2-ALPHA KINASE 1"/>
    <property type="match status" value="1"/>
</dbReference>
<comment type="subcellular location">
    <subcellularLocation>
        <location evidence="1">Endoplasmic reticulum membrane</location>
        <topology evidence="1">Single-pass membrane protein</topology>
    </subcellularLocation>
</comment>
<comment type="catalytic activity">
    <reaction evidence="17">
        <text>L-seryl-[protein] + ATP = O-phospho-L-seryl-[protein] + ADP + H(+)</text>
        <dbReference type="Rhea" id="RHEA:17989"/>
        <dbReference type="Rhea" id="RHEA-COMP:9863"/>
        <dbReference type="Rhea" id="RHEA-COMP:11604"/>
        <dbReference type="ChEBI" id="CHEBI:15378"/>
        <dbReference type="ChEBI" id="CHEBI:29999"/>
        <dbReference type="ChEBI" id="CHEBI:30616"/>
        <dbReference type="ChEBI" id="CHEBI:83421"/>
        <dbReference type="ChEBI" id="CHEBI:456216"/>
        <dbReference type="EC" id="2.7.11.1"/>
    </reaction>
    <physiologicalReaction direction="left-to-right" evidence="17">
        <dbReference type="Rhea" id="RHEA:17990"/>
    </physiologicalReaction>
</comment>
<proteinExistence type="inferred from homology"/>
<keyword evidence="10" id="KW-0346">Stress response</keyword>
<feature type="signal peptide" evidence="20">
    <location>
        <begin position="1"/>
        <end position="19"/>
    </location>
</feature>
<keyword evidence="23" id="KW-1185">Reference proteome</keyword>
<keyword evidence="6" id="KW-0418">Kinase</keyword>
<dbReference type="GO" id="GO:0005634">
    <property type="term" value="C:nucleus"/>
    <property type="evidence" value="ECO:0007669"/>
    <property type="project" value="TreeGrafter"/>
</dbReference>
<feature type="region of interest" description="Disordered" evidence="19">
    <location>
        <begin position="693"/>
        <end position="722"/>
    </location>
</feature>
<dbReference type="InterPro" id="IPR000719">
    <property type="entry name" value="Prot_kinase_dom"/>
</dbReference>
<evidence type="ECO:0000256" key="15">
    <source>
        <dbReference type="ARBA" id="ARBA00041500"/>
    </source>
</evidence>
<evidence type="ECO:0000259" key="21">
    <source>
        <dbReference type="PROSITE" id="PS50011"/>
    </source>
</evidence>
<comment type="similarity">
    <text evidence="14">Belongs to the protein kinase superfamily. Ser/Thr protein kinase family. GCN2 subfamily.</text>
</comment>
<evidence type="ECO:0000256" key="11">
    <source>
        <dbReference type="ARBA" id="ARBA00023180"/>
    </source>
</evidence>
<dbReference type="InterPro" id="IPR011009">
    <property type="entry name" value="Kinase-like_dom_sf"/>
</dbReference>
<keyword evidence="8 18" id="KW-0067">ATP-binding</keyword>
<dbReference type="PROSITE" id="PS50011">
    <property type="entry name" value="PROTEIN_KINASE_DOM"/>
    <property type="match status" value="1"/>
</dbReference>
<feature type="region of interest" description="Disordered" evidence="19">
    <location>
        <begin position="429"/>
        <end position="467"/>
    </location>
</feature>
<dbReference type="Proteomes" id="UP000481153">
    <property type="component" value="Unassembled WGS sequence"/>
</dbReference>
<keyword evidence="4" id="KW-0808">Transferase</keyword>
<dbReference type="GO" id="GO:0004694">
    <property type="term" value="F:eukaryotic translation initiation factor 2alpha kinase activity"/>
    <property type="evidence" value="ECO:0007669"/>
    <property type="project" value="TreeGrafter"/>
</dbReference>
<protein>
    <recommendedName>
        <fullName evidence="2">non-specific serine/threonine protein kinase</fullName>
        <ecNumber evidence="2">2.7.11.1</ecNumber>
    </recommendedName>
    <alternativeName>
        <fullName evidence="15">PRKR-like endoplasmic reticulum kinase</fullName>
    </alternativeName>
</protein>
<dbReference type="GO" id="GO:0005789">
    <property type="term" value="C:endoplasmic reticulum membrane"/>
    <property type="evidence" value="ECO:0007669"/>
    <property type="project" value="UniProtKB-SubCell"/>
</dbReference>
<dbReference type="GO" id="GO:0006986">
    <property type="term" value="P:response to unfolded protein"/>
    <property type="evidence" value="ECO:0007669"/>
    <property type="project" value="UniProtKB-KW"/>
</dbReference>
<dbReference type="SMART" id="SM00220">
    <property type="entry name" value="S_TKc"/>
    <property type="match status" value="1"/>
</dbReference>
<evidence type="ECO:0000313" key="22">
    <source>
        <dbReference type="EMBL" id="KAF0743724.1"/>
    </source>
</evidence>
<dbReference type="GO" id="GO:0017148">
    <property type="term" value="P:negative regulation of translation"/>
    <property type="evidence" value="ECO:0007669"/>
    <property type="project" value="UniProtKB-KW"/>
</dbReference>
<accession>A0A6G0XSY9</accession>
<dbReference type="Pfam" id="PF00069">
    <property type="entry name" value="Pkinase"/>
    <property type="match status" value="2"/>
</dbReference>
<keyword evidence="5 18" id="KW-0547">Nucleotide-binding</keyword>
<dbReference type="InterPro" id="IPR017441">
    <property type="entry name" value="Protein_kinase_ATP_BS"/>
</dbReference>
<feature type="domain" description="Protein kinase" evidence="21">
    <location>
        <begin position="564"/>
        <end position="948"/>
    </location>
</feature>
<dbReference type="EMBL" id="VJMJ01000012">
    <property type="protein sequence ID" value="KAF0743724.1"/>
    <property type="molecule type" value="Genomic_DNA"/>
</dbReference>
<feature type="compositionally biased region" description="Polar residues" evidence="19">
    <location>
        <begin position="515"/>
        <end position="542"/>
    </location>
</feature>
<comment type="caution">
    <text evidence="22">The sequence shown here is derived from an EMBL/GenBank/DDBJ whole genome shotgun (WGS) entry which is preliminary data.</text>
</comment>
<dbReference type="GO" id="GO:0005524">
    <property type="term" value="F:ATP binding"/>
    <property type="evidence" value="ECO:0007669"/>
    <property type="project" value="UniProtKB-UniRule"/>
</dbReference>
<evidence type="ECO:0000256" key="8">
    <source>
        <dbReference type="ARBA" id="ARBA00022840"/>
    </source>
</evidence>
<evidence type="ECO:0000256" key="12">
    <source>
        <dbReference type="ARBA" id="ARBA00023193"/>
    </source>
</evidence>
<evidence type="ECO:0000256" key="4">
    <source>
        <dbReference type="ARBA" id="ARBA00022679"/>
    </source>
</evidence>
<dbReference type="Gene3D" id="1.10.510.10">
    <property type="entry name" value="Transferase(Phosphotransferase) domain 1"/>
    <property type="match status" value="1"/>
</dbReference>
<dbReference type="InterPro" id="IPR008271">
    <property type="entry name" value="Ser/Thr_kinase_AS"/>
</dbReference>
<dbReference type="PROSITE" id="PS00108">
    <property type="entry name" value="PROTEIN_KINASE_ST"/>
    <property type="match status" value="1"/>
</dbReference>
<feature type="region of interest" description="Disordered" evidence="19">
    <location>
        <begin position="489"/>
        <end position="542"/>
    </location>
</feature>
<feature type="compositionally biased region" description="Low complexity" evidence="19">
    <location>
        <begin position="437"/>
        <end position="458"/>
    </location>
</feature>
<feature type="compositionally biased region" description="Polar residues" evidence="19">
    <location>
        <begin position="823"/>
        <end position="844"/>
    </location>
</feature>
<keyword evidence="20" id="KW-0732">Signal</keyword>
<keyword evidence="7" id="KW-0256">Endoplasmic reticulum</keyword>
<dbReference type="CDD" id="cd13996">
    <property type="entry name" value="STKc_EIF2AK"/>
    <property type="match status" value="1"/>
</dbReference>
<evidence type="ECO:0000256" key="5">
    <source>
        <dbReference type="ARBA" id="ARBA00022741"/>
    </source>
</evidence>
<dbReference type="PANTHER" id="PTHR11042">
    <property type="entry name" value="EUKARYOTIC TRANSLATION INITIATION FACTOR 2-ALPHA KINASE EIF2-ALPHA KINASE -RELATED"/>
    <property type="match status" value="1"/>
</dbReference>
<sequence length="1049" mass="116508">MRWSCRWGVLSVSSWYILARGIGQEVNRERDARSTEIRLHVEKSREQAVLLVGQMSGHLQAFDAWTGQVINSIDSGGPLVTNCREDIIQDLQPDADSLQSIRQQARTDVALHSPQFDQHNFAPTMDGRLYHMSKNDGEWKEVHLPTSELLQSKKPLRSKDNPELSNVLFVAEKNQRLYTFEPDTGQIYPFFSADAASSSSTPRDSINILMGRVDVTTKMLNLDDVLDFKCVTVSEYFVQFASSAQCGKDTTVVAAASPGIKMTVGAHGGVSLTAFDPRSNAMLWTWESPFDLTMVYGILPSQGSKFFEWSVTGASPGSDETCSTWNEEPASSSDRALMPMANTNLLYRAIDGQTYLLPSPAEALVYQPDNLTNKVVKSRPWKLKSVEVDGEKGFLLTSQHVIAIALAVVVVITVVAHYFYRQGLVAKPRSSSDDESVVSSPRNISTTTPPSTPTLAPSQNPKSPLQRHKTGLDHLLRLVSPAKMQRSLSFGGFSHAPEHHHHNRTSVKSPWANDVNLQRLSDLSNDPSMDSTQSDPIKSQSLPSNEELNKILPYICRGRFANEFDELSVLGKGGFGQVMLAENRLDGRRYAVKRIGLCLHNQPKPTLEKFLREVKILARLDHSYIVRYYQAWLEALGEHDIVPTPSETTSVFSARHETTSSVYTSRNILQHRSSDETSSSDSLYAPRRFAANFDDDDDDDAGGFTWDRSGEETQGNPWSESDVVHESSLETLSVRTQDGRVDHWLYIQMQYCSEQSLADVLATTRPPFHHVLEIFYQIASALEHVHSLGLIHRDLKPANIFVMDHNTIKLGDFGLSRYASSPAPTSSNGAMDLDPSTSQDSIWSSDEEKTAGVGTYLYASPEQISGEMYSAKADMYSLGMILFELMHDTFGTAMERIVTLRNVRDGVLPPKWLPDHPRVVAMIESLVAKRPQLRPNAHDVVVWCQAQLQSKSTSVPTTASAARKENVHVLQVEPKDGKNSNLCHNLLLTLSDVIRMMEPPVAIVACGLKQHMSGQVLEFTLQVESNQELLEAKAAMAACSGVHHVELLS</sequence>
<name>A0A6G0XSY9_9STRA</name>
<evidence type="ECO:0000256" key="6">
    <source>
        <dbReference type="ARBA" id="ARBA00022777"/>
    </source>
</evidence>
<keyword evidence="3" id="KW-0723">Serine/threonine-protein kinase</keyword>
<organism evidence="22 23">
    <name type="scientific">Aphanomyces euteiches</name>
    <dbReference type="NCBI Taxonomy" id="100861"/>
    <lineage>
        <taxon>Eukaryota</taxon>
        <taxon>Sar</taxon>
        <taxon>Stramenopiles</taxon>
        <taxon>Oomycota</taxon>
        <taxon>Saprolegniomycetes</taxon>
        <taxon>Saprolegniales</taxon>
        <taxon>Verrucalvaceae</taxon>
        <taxon>Aphanomyces</taxon>
    </lineage>
</organism>
<dbReference type="PROSITE" id="PS00107">
    <property type="entry name" value="PROTEIN_KINASE_ATP"/>
    <property type="match status" value="1"/>
</dbReference>
<evidence type="ECO:0000256" key="3">
    <source>
        <dbReference type="ARBA" id="ARBA00022527"/>
    </source>
</evidence>
<evidence type="ECO:0000256" key="20">
    <source>
        <dbReference type="SAM" id="SignalP"/>
    </source>
</evidence>
<dbReference type="VEuPathDB" id="FungiDB:AeMF1_021270"/>
<evidence type="ECO:0000256" key="7">
    <source>
        <dbReference type="ARBA" id="ARBA00022824"/>
    </source>
</evidence>
<keyword evidence="12" id="KW-0652">Protein synthesis inhibitor</keyword>
<evidence type="ECO:0000256" key="1">
    <source>
        <dbReference type="ARBA" id="ARBA00004389"/>
    </source>
</evidence>
<dbReference type="InterPro" id="IPR050339">
    <property type="entry name" value="CC_SR_Kinase"/>
</dbReference>
<dbReference type="InterPro" id="IPR011047">
    <property type="entry name" value="Quinoprotein_ADH-like_sf"/>
</dbReference>
<keyword evidence="9" id="KW-0810">Translation regulation</keyword>
<dbReference type="Gene3D" id="3.30.200.20">
    <property type="entry name" value="Phosphorylase Kinase, domain 1"/>
    <property type="match status" value="1"/>
</dbReference>
<evidence type="ECO:0000256" key="18">
    <source>
        <dbReference type="PROSITE-ProRule" id="PRU10141"/>
    </source>
</evidence>
<feature type="binding site" evidence="18">
    <location>
        <position position="593"/>
    </location>
    <ligand>
        <name>ATP</name>
        <dbReference type="ChEBI" id="CHEBI:30616"/>
    </ligand>
</feature>
<feature type="chain" id="PRO_5026050054" description="non-specific serine/threonine protein kinase" evidence="20">
    <location>
        <begin position="20"/>
        <end position="1049"/>
    </location>
</feature>
<evidence type="ECO:0000256" key="16">
    <source>
        <dbReference type="ARBA" id="ARBA00048659"/>
    </source>
</evidence>
<keyword evidence="11" id="KW-0325">Glycoprotein</keyword>
<keyword evidence="13" id="KW-0834">Unfolded protein response</keyword>
<feature type="region of interest" description="Disordered" evidence="19">
    <location>
        <begin position="823"/>
        <end position="845"/>
    </location>
</feature>
<reference evidence="22 23" key="1">
    <citation type="submission" date="2019-07" db="EMBL/GenBank/DDBJ databases">
        <title>Genomics analysis of Aphanomyces spp. identifies a new class of oomycete effector associated with host adaptation.</title>
        <authorList>
            <person name="Gaulin E."/>
        </authorList>
    </citation>
    <scope>NUCLEOTIDE SEQUENCE [LARGE SCALE GENOMIC DNA]</scope>
    <source>
        <strain evidence="22 23">ATCC 201684</strain>
    </source>
</reference>
<dbReference type="SUPFAM" id="SSF50998">
    <property type="entry name" value="Quinoprotein alcohol dehydrogenase-like"/>
    <property type="match status" value="1"/>
</dbReference>
<evidence type="ECO:0000313" key="23">
    <source>
        <dbReference type="Proteomes" id="UP000481153"/>
    </source>
</evidence>
<comment type="catalytic activity">
    <reaction evidence="16">
        <text>L-threonyl-[protein] + ATP = O-phospho-L-threonyl-[protein] + ADP + H(+)</text>
        <dbReference type="Rhea" id="RHEA:46608"/>
        <dbReference type="Rhea" id="RHEA-COMP:11060"/>
        <dbReference type="Rhea" id="RHEA-COMP:11605"/>
        <dbReference type="ChEBI" id="CHEBI:15378"/>
        <dbReference type="ChEBI" id="CHEBI:30013"/>
        <dbReference type="ChEBI" id="CHEBI:30616"/>
        <dbReference type="ChEBI" id="CHEBI:61977"/>
        <dbReference type="ChEBI" id="CHEBI:456216"/>
        <dbReference type="EC" id="2.7.11.1"/>
    </reaction>
    <physiologicalReaction direction="left-to-right" evidence="16">
        <dbReference type="Rhea" id="RHEA:46609"/>
    </physiologicalReaction>
</comment>
<dbReference type="AlphaFoldDB" id="A0A6G0XSY9"/>
<evidence type="ECO:0000256" key="14">
    <source>
        <dbReference type="ARBA" id="ARBA00037982"/>
    </source>
</evidence>